<dbReference type="PROSITE" id="PS51257">
    <property type="entry name" value="PROKAR_LIPOPROTEIN"/>
    <property type="match status" value="1"/>
</dbReference>
<name>A0A3D9SF42_9BACL</name>
<proteinExistence type="predicted"/>
<reference evidence="1 2" key="1">
    <citation type="submission" date="2018-08" db="EMBL/GenBank/DDBJ databases">
        <title>Genomic Encyclopedia of Type Strains, Phase III (KMG-III): the genomes of soil and plant-associated and newly described type strains.</title>
        <authorList>
            <person name="Whitman W."/>
        </authorList>
    </citation>
    <scope>NUCLEOTIDE SEQUENCE [LARGE SCALE GENOMIC DNA]</scope>
    <source>
        <strain evidence="1 2">CGMCC 1.10966</strain>
    </source>
</reference>
<dbReference type="EMBL" id="QTTN01000001">
    <property type="protein sequence ID" value="REE94509.1"/>
    <property type="molecule type" value="Genomic_DNA"/>
</dbReference>
<dbReference type="AlphaFoldDB" id="A0A3D9SF42"/>
<organism evidence="1 2">
    <name type="scientific">Paenibacillus taihuensis</name>
    <dbReference type="NCBI Taxonomy" id="1156355"/>
    <lineage>
        <taxon>Bacteria</taxon>
        <taxon>Bacillati</taxon>
        <taxon>Bacillota</taxon>
        <taxon>Bacilli</taxon>
        <taxon>Bacillales</taxon>
        <taxon>Paenibacillaceae</taxon>
        <taxon>Paenibacillus</taxon>
    </lineage>
</organism>
<sequence>MPLRMRKHMLKIQIALLAVILVLTGCGERAGSELKPRADDKTERWVMSDTMPSEFDFSVKFGYGEVNKNEVNTYTDTVTKDLIVKGTATANLALSADEMANIYAKMKAIEIMNIDIEPYKPGASTCEQTPYGEDTWKITIDGATRELTWTDRHCTVSNDAEKLKQLRVDIMKIVAAREEYKALPAAEGGYD</sequence>
<keyword evidence="2" id="KW-1185">Reference proteome</keyword>
<evidence type="ECO:0000313" key="1">
    <source>
        <dbReference type="EMBL" id="REE94509.1"/>
    </source>
</evidence>
<evidence type="ECO:0000313" key="2">
    <source>
        <dbReference type="Proteomes" id="UP000256304"/>
    </source>
</evidence>
<comment type="caution">
    <text evidence="1">The sequence shown here is derived from an EMBL/GenBank/DDBJ whole genome shotgun (WGS) entry which is preliminary data.</text>
</comment>
<protein>
    <recommendedName>
        <fullName evidence="3">Lipoprotein</fullName>
    </recommendedName>
</protein>
<gene>
    <name evidence="1" type="ORF">A8990_101303</name>
</gene>
<dbReference type="Proteomes" id="UP000256304">
    <property type="component" value="Unassembled WGS sequence"/>
</dbReference>
<accession>A0A3D9SF42</accession>
<evidence type="ECO:0008006" key="3">
    <source>
        <dbReference type="Google" id="ProtNLM"/>
    </source>
</evidence>